<keyword evidence="8" id="KW-1185">Reference proteome</keyword>
<accession>F3YXH6</accession>
<keyword evidence="2" id="KW-0805">Transcription regulation</keyword>
<dbReference type="SUPFAM" id="SSF48498">
    <property type="entry name" value="Tetracyclin repressor-like, C-terminal domain"/>
    <property type="match status" value="1"/>
</dbReference>
<dbReference type="PANTHER" id="PTHR30055:SF241">
    <property type="entry name" value="TRANSCRIPTIONAL REGULATORY PROTEIN"/>
    <property type="match status" value="1"/>
</dbReference>
<reference evidence="7 8" key="1">
    <citation type="journal article" date="2011" name="J. Bacteriol.">
        <title>Genome sequence of the mercury-methylating and pleomorphic Desulfovibrio africanus Strain Walvis Bay.</title>
        <authorList>
            <person name="Brown S.D."/>
            <person name="Wall J.D."/>
            <person name="Kucken A.M."/>
            <person name="Gilmour C.C."/>
            <person name="Podar M."/>
            <person name="Brandt C.C."/>
            <person name="Teshima H."/>
            <person name="Detter J.C."/>
            <person name="Han C.S."/>
            <person name="Land M.L."/>
            <person name="Lucas S."/>
            <person name="Han J."/>
            <person name="Pennacchio L."/>
            <person name="Nolan M."/>
            <person name="Pitluck S."/>
            <person name="Woyke T."/>
            <person name="Goodwin L."/>
            <person name="Palumbo A.V."/>
            <person name="Elias D.A."/>
        </authorList>
    </citation>
    <scope>NUCLEOTIDE SEQUENCE [LARGE SCALE GENOMIC DNA]</scope>
    <source>
        <strain evidence="7 8">Walvis Bay</strain>
    </source>
</reference>
<keyword evidence="3 5" id="KW-0238">DNA-binding</keyword>
<evidence type="ECO:0000256" key="2">
    <source>
        <dbReference type="ARBA" id="ARBA00023015"/>
    </source>
</evidence>
<gene>
    <name evidence="7" type="ORF">Desaf_3469</name>
</gene>
<dbReference type="SUPFAM" id="SSF46689">
    <property type="entry name" value="Homeodomain-like"/>
    <property type="match status" value="1"/>
</dbReference>
<evidence type="ECO:0000313" key="7">
    <source>
        <dbReference type="EMBL" id="EGJ51753.1"/>
    </source>
</evidence>
<evidence type="ECO:0000256" key="5">
    <source>
        <dbReference type="PROSITE-ProRule" id="PRU00335"/>
    </source>
</evidence>
<dbReference type="Gene3D" id="1.10.357.10">
    <property type="entry name" value="Tetracycline Repressor, domain 2"/>
    <property type="match status" value="1"/>
</dbReference>
<dbReference type="InterPro" id="IPR039538">
    <property type="entry name" value="BetI_C"/>
</dbReference>
<dbReference type="InterPro" id="IPR036271">
    <property type="entry name" value="Tet_transcr_reg_TetR-rel_C_sf"/>
</dbReference>
<dbReference type="Pfam" id="PF00440">
    <property type="entry name" value="TetR_N"/>
    <property type="match status" value="1"/>
</dbReference>
<dbReference type="RefSeq" id="WP_014261367.1">
    <property type="nucleotide sequence ID" value="NC_016629.1"/>
</dbReference>
<dbReference type="EMBL" id="CP003221">
    <property type="protein sequence ID" value="EGJ51753.1"/>
    <property type="molecule type" value="Genomic_DNA"/>
</dbReference>
<dbReference type="GO" id="GO:0003700">
    <property type="term" value="F:DNA-binding transcription factor activity"/>
    <property type="evidence" value="ECO:0007669"/>
    <property type="project" value="TreeGrafter"/>
</dbReference>
<evidence type="ECO:0000256" key="3">
    <source>
        <dbReference type="ARBA" id="ARBA00023125"/>
    </source>
</evidence>
<dbReference type="HOGENOM" id="CLU_069356_15_11_7"/>
<evidence type="ECO:0000256" key="1">
    <source>
        <dbReference type="ARBA" id="ARBA00022491"/>
    </source>
</evidence>
<dbReference type="Pfam" id="PF13977">
    <property type="entry name" value="TetR_C_6"/>
    <property type="match status" value="1"/>
</dbReference>
<sequence length="211" mass="23949" precursor="true">MGSKQQEKSHQTMVELMDAAMELFARKGFRETSVAEITRHAGYAKGSFYRHWPSKDLLFLQIVERKLAQYRASRDERIATAGDLEGAMRIIWDFLQDMVADRNWAKVFLEFTVHAARDPELRRIMRLDQHRLSEDLFARLIRPFAPPGFPVEKLGALNTALFEGFMVHNALETGVLDLRDVREAAVALALDMVRRLAPTQAPISQPTGGPA</sequence>
<feature type="domain" description="HTH tetR-type" evidence="6">
    <location>
        <begin position="10"/>
        <end position="70"/>
    </location>
</feature>
<evidence type="ECO:0000313" key="8">
    <source>
        <dbReference type="Proteomes" id="UP000007844"/>
    </source>
</evidence>
<proteinExistence type="predicted"/>
<dbReference type="PROSITE" id="PS50977">
    <property type="entry name" value="HTH_TETR_2"/>
    <property type="match status" value="1"/>
</dbReference>
<dbReference type="eggNOG" id="COG1309">
    <property type="taxonomic scope" value="Bacteria"/>
</dbReference>
<dbReference type="InterPro" id="IPR001647">
    <property type="entry name" value="HTH_TetR"/>
</dbReference>
<dbReference type="GO" id="GO:0000976">
    <property type="term" value="F:transcription cis-regulatory region binding"/>
    <property type="evidence" value="ECO:0007669"/>
    <property type="project" value="TreeGrafter"/>
</dbReference>
<dbReference type="PRINTS" id="PR00455">
    <property type="entry name" value="HTHTETR"/>
</dbReference>
<dbReference type="AlphaFoldDB" id="F3YXH6"/>
<evidence type="ECO:0000256" key="4">
    <source>
        <dbReference type="ARBA" id="ARBA00023163"/>
    </source>
</evidence>
<dbReference type="InterPro" id="IPR050109">
    <property type="entry name" value="HTH-type_TetR-like_transc_reg"/>
</dbReference>
<feature type="DNA-binding region" description="H-T-H motif" evidence="5">
    <location>
        <begin position="33"/>
        <end position="52"/>
    </location>
</feature>
<keyword evidence="1" id="KW-0678">Repressor</keyword>
<evidence type="ECO:0000259" key="6">
    <source>
        <dbReference type="PROSITE" id="PS50977"/>
    </source>
</evidence>
<dbReference type="PANTHER" id="PTHR30055">
    <property type="entry name" value="HTH-TYPE TRANSCRIPTIONAL REGULATOR RUTR"/>
    <property type="match status" value="1"/>
</dbReference>
<organism evidence="7 8">
    <name type="scientific">Desulfocurvibacter africanus subsp. africanus str. Walvis Bay</name>
    <dbReference type="NCBI Taxonomy" id="690850"/>
    <lineage>
        <taxon>Bacteria</taxon>
        <taxon>Pseudomonadati</taxon>
        <taxon>Thermodesulfobacteriota</taxon>
        <taxon>Desulfovibrionia</taxon>
        <taxon>Desulfovibrionales</taxon>
        <taxon>Desulfovibrionaceae</taxon>
        <taxon>Desulfocurvibacter</taxon>
    </lineage>
</organism>
<protein>
    <submittedName>
        <fullName evidence="7">Regulatory protein TetR</fullName>
    </submittedName>
</protein>
<name>F3YXH6_DESAF</name>
<dbReference type="STRING" id="690850.Desaf_3469"/>
<keyword evidence="4" id="KW-0804">Transcription</keyword>
<dbReference type="Proteomes" id="UP000007844">
    <property type="component" value="Chromosome"/>
</dbReference>
<dbReference type="InterPro" id="IPR009057">
    <property type="entry name" value="Homeodomain-like_sf"/>
</dbReference>
<dbReference type="KEGG" id="daf:Desaf_3469"/>